<dbReference type="PANTHER" id="PTHR43098:SF3">
    <property type="entry name" value="L-ORNITHINE N(5)-MONOOXYGENASE-RELATED"/>
    <property type="match status" value="1"/>
</dbReference>
<evidence type="ECO:0000256" key="4">
    <source>
        <dbReference type="ARBA" id="ARBA00022827"/>
    </source>
</evidence>
<keyword evidence="6" id="KW-0560">Oxidoreductase</keyword>
<dbReference type="GeneID" id="25305409"/>
<evidence type="ECO:0000313" key="9">
    <source>
        <dbReference type="Proteomes" id="UP000053029"/>
    </source>
</evidence>
<sequence length="223" mass="24547">MSDMGSTAPDTIRTDVLIVGAGFSGVYALHMIRKLGLSVKLIEKGSGYGGVWHWNRYPGARVDSEMPTYQPNIPEIHETWNWSCRDPDHHELRAYFVHVARVLDLERTQPSIRLSKVLPGKMVNGTSSPRMVLTTSANFRGLEHYTGLLVHSAEYPGDLDLKGKRVAVLGNGASGVQCIQEIAREDSLLTAFIRNINTAYPIQGRGVHIAQLATVGEPTQLSN</sequence>
<dbReference type="AlphaFoldDB" id="A0A0D2EYK5"/>
<protein>
    <recommendedName>
        <fullName evidence="10">FAD/NAD(P)-binding domain-containing protein</fullName>
    </recommendedName>
</protein>
<evidence type="ECO:0000313" key="8">
    <source>
        <dbReference type="EMBL" id="KIW79307.1"/>
    </source>
</evidence>
<evidence type="ECO:0000256" key="6">
    <source>
        <dbReference type="ARBA" id="ARBA00023002"/>
    </source>
</evidence>
<dbReference type="RefSeq" id="XP_013283115.1">
    <property type="nucleotide sequence ID" value="XM_013427661.1"/>
</dbReference>
<dbReference type="PANTHER" id="PTHR43098">
    <property type="entry name" value="L-ORNITHINE N(5)-MONOOXYGENASE-RELATED"/>
    <property type="match status" value="1"/>
</dbReference>
<gene>
    <name evidence="8" type="ORF">Z517_05919</name>
</gene>
<evidence type="ECO:0000256" key="3">
    <source>
        <dbReference type="ARBA" id="ARBA00022630"/>
    </source>
</evidence>
<organism evidence="8 9">
    <name type="scientific">Fonsecaea pedrosoi CBS 271.37</name>
    <dbReference type="NCBI Taxonomy" id="1442368"/>
    <lineage>
        <taxon>Eukaryota</taxon>
        <taxon>Fungi</taxon>
        <taxon>Dikarya</taxon>
        <taxon>Ascomycota</taxon>
        <taxon>Pezizomycotina</taxon>
        <taxon>Eurotiomycetes</taxon>
        <taxon>Chaetothyriomycetidae</taxon>
        <taxon>Chaetothyriales</taxon>
        <taxon>Herpotrichiellaceae</taxon>
        <taxon>Fonsecaea</taxon>
    </lineage>
</organism>
<keyword evidence="5" id="KW-0521">NADP</keyword>
<evidence type="ECO:0000256" key="5">
    <source>
        <dbReference type="ARBA" id="ARBA00022857"/>
    </source>
</evidence>
<evidence type="ECO:0000256" key="1">
    <source>
        <dbReference type="ARBA" id="ARBA00001974"/>
    </source>
</evidence>
<dbReference type="InterPro" id="IPR036188">
    <property type="entry name" value="FAD/NAD-bd_sf"/>
</dbReference>
<reference evidence="8 9" key="1">
    <citation type="submission" date="2015-01" db="EMBL/GenBank/DDBJ databases">
        <title>The Genome Sequence of Fonsecaea pedrosoi CBS 271.37.</title>
        <authorList>
            <consortium name="The Broad Institute Genomics Platform"/>
            <person name="Cuomo C."/>
            <person name="de Hoog S."/>
            <person name="Gorbushina A."/>
            <person name="Stielow B."/>
            <person name="Teixiera M."/>
            <person name="Abouelleil A."/>
            <person name="Chapman S.B."/>
            <person name="Priest M."/>
            <person name="Young S.K."/>
            <person name="Wortman J."/>
            <person name="Nusbaum C."/>
            <person name="Birren B."/>
        </authorList>
    </citation>
    <scope>NUCLEOTIDE SEQUENCE [LARGE SCALE GENOMIC DNA]</scope>
    <source>
        <strain evidence="8 9">CBS 271.37</strain>
    </source>
</reference>
<dbReference type="EMBL" id="KN846972">
    <property type="protein sequence ID" value="KIW79307.1"/>
    <property type="molecule type" value="Genomic_DNA"/>
</dbReference>
<evidence type="ECO:0000256" key="2">
    <source>
        <dbReference type="ARBA" id="ARBA00010139"/>
    </source>
</evidence>
<comment type="cofactor">
    <cofactor evidence="1">
        <name>FAD</name>
        <dbReference type="ChEBI" id="CHEBI:57692"/>
    </cofactor>
</comment>
<dbReference type="Proteomes" id="UP000053029">
    <property type="component" value="Unassembled WGS sequence"/>
</dbReference>
<keyword evidence="9" id="KW-1185">Reference proteome</keyword>
<dbReference type="VEuPathDB" id="FungiDB:Z517_05919"/>
<name>A0A0D2EYK5_9EURO</name>
<dbReference type="InterPro" id="IPR050775">
    <property type="entry name" value="FAD-binding_Monooxygenases"/>
</dbReference>
<dbReference type="SUPFAM" id="SSF51905">
    <property type="entry name" value="FAD/NAD(P)-binding domain"/>
    <property type="match status" value="1"/>
</dbReference>
<dbReference type="Gene3D" id="3.50.50.60">
    <property type="entry name" value="FAD/NAD(P)-binding domain"/>
    <property type="match status" value="2"/>
</dbReference>
<keyword evidence="4" id="KW-0274">FAD</keyword>
<dbReference type="HOGENOM" id="CLU_006937_4_0_1"/>
<evidence type="ECO:0000256" key="7">
    <source>
        <dbReference type="ARBA" id="ARBA00023033"/>
    </source>
</evidence>
<keyword evidence="3" id="KW-0285">Flavoprotein</keyword>
<keyword evidence="7" id="KW-0503">Monooxygenase</keyword>
<dbReference type="GO" id="GO:0004497">
    <property type="term" value="F:monooxygenase activity"/>
    <property type="evidence" value="ECO:0007669"/>
    <property type="project" value="UniProtKB-KW"/>
</dbReference>
<proteinExistence type="inferred from homology"/>
<dbReference type="PRINTS" id="PR00419">
    <property type="entry name" value="ADXRDTASE"/>
</dbReference>
<comment type="similarity">
    <text evidence="2">Belongs to the FAD-binding monooxygenase family.</text>
</comment>
<evidence type="ECO:0008006" key="10">
    <source>
        <dbReference type="Google" id="ProtNLM"/>
    </source>
</evidence>
<dbReference type="Pfam" id="PF13450">
    <property type="entry name" value="NAD_binding_8"/>
    <property type="match status" value="1"/>
</dbReference>
<accession>A0A0D2EYK5</accession>